<dbReference type="EMBL" id="JACCHP010000007">
    <property type="protein sequence ID" value="MBH5398625.1"/>
    <property type="molecule type" value="Genomic_DNA"/>
</dbReference>
<name>A0ABS0PN37_9BRAD</name>
<evidence type="ECO:0000313" key="1">
    <source>
        <dbReference type="EMBL" id="MBH5398625.1"/>
    </source>
</evidence>
<gene>
    <name evidence="1" type="ORF">HZZ13_12605</name>
</gene>
<evidence type="ECO:0000313" key="2">
    <source>
        <dbReference type="Proteomes" id="UP000807370"/>
    </source>
</evidence>
<sequence>MAAASAGAGRGGVSLCLATAGGVKALALTAFTLAWTHSIAKVEWQEDWRLTPAGLELVQARVKGTGPGMEPPAEARLVDGWFRWPPQRAPMPELVLGNSGAAGEWRLCHDGTCRTLSEIVGHPIGANVTKMSVCEEQEK</sequence>
<accession>A0ABS0PN37</accession>
<comment type="caution">
    <text evidence="1">The sequence shown here is derived from an EMBL/GenBank/DDBJ whole genome shotgun (WGS) entry which is preliminary data.</text>
</comment>
<dbReference type="Proteomes" id="UP000807370">
    <property type="component" value="Unassembled WGS sequence"/>
</dbReference>
<protein>
    <submittedName>
        <fullName evidence="1">DUF1850 domain-containing protein</fullName>
    </submittedName>
</protein>
<reference evidence="1 2" key="1">
    <citation type="submission" date="2020-07" db="EMBL/GenBank/DDBJ databases">
        <title>Bradyrhizobium diversity isolated from nodules of indigenous legumes of Western Australia.</title>
        <authorList>
            <person name="Klepa M.S."/>
        </authorList>
    </citation>
    <scope>NUCLEOTIDE SEQUENCE [LARGE SCALE GENOMIC DNA]</scope>
    <source>
        <strain evidence="1 2">CNPSo 4010</strain>
    </source>
</reference>
<dbReference type="InterPro" id="IPR015001">
    <property type="entry name" value="DUF1850"/>
</dbReference>
<proteinExistence type="predicted"/>
<keyword evidence="2" id="KW-1185">Reference proteome</keyword>
<organism evidence="1 2">
    <name type="scientific">Bradyrhizobium agreste</name>
    <dbReference type="NCBI Taxonomy" id="2751811"/>
    <lineage>
        <taxon>Bacteria</taxon>
        <taxon>Pseudomonadati</taxon>
        <taxon>Pseudomonadota</taxon>
        <taxon>Alphaproteobacteria</taxon>
        <taxon>Hyphomicrobiales</taxon>
        <taxon>Nitrobacteraceae</taxon>
        <taxon>Bradyrhizobium</taxon>
    </lineage>
</organism>
<dbReference type="Pfam" id="PF08905">
    <property type="entry name" value="DUF1850"/>
    <property type="match status" value="1"/>
</dbReference>